<organism evidence="4 5">
    <name type="scientific">Melghirimyces algeriensis</name>
    <dbReference type="NCBI Taxonomy" id="910412"/>
    <lineage>
        <taxon>Bacteria</taxon>
        <taxon>Bacillati</taxon>
        <taxon>Bacillota</taxon>
        <taxon>Bacilli</taxon>
        <taxon>Bacillales</taxon>
        <taxon>Thermoactinomycetaceae</taxon>
        <taxon>Melghirimyces</taxon>
    </lineage>
</organism>
<dbReference type="SUPFAM" id="SSF143990">
    <property type="entry name" value="YbiA-like"/>
    <property type="match status" value="1"/>
</dbReference>
<evidence type="ECO:0000256" key="2">
    <source>
        <dbReference type="ARBA" id="ARBA00000751"/>
    </source>
</evidence>
<evidence type="ECO:0000256" key="1">
    <source>
        <dbReference type="ARBA" id="ARBA00000022"/>
    </source>
</evidence>
<sequence length="148" mass="17455">MSSNIIRFYRVKDQYGFFSNFAPYPIKRKGKVWPTSEHYFQAQKFAGTEWEEKIRRESSPMNAARIGRSRKLPLREDWEAVKDEVMKEAVYATFTQHPDLKNALLKTERAVLVEHTDKDHYWGDGKDGMGKNRLGEILMEVRELLQRS</sequence>
<dbReference type="EMBL" id="FXTI01000007">
    <property type="protein sequence ID" value="SMO77702.1"/>
    <property type="molecule type" value="Genomic_DNA"/>
</dbReference>
<dbReference type="AlphaFoldDB" id="A0A521E1D9"/>
<reference evidence="4 5" key="1">
    <citation type="submission" date="2017-05" db="EMBL/GenBank/DDBJ databases">
        <authorList>
            <person name="Varghese N."/>
            <person name="Submissions S."/>
        </authorList>
    </citation>
    <scope>NUCLEOTIDE SEQUENCE [LARGE SCALE GENOMIC DNA]</scope>
    <source>
        <strain evidence="4 5">DSM 45474</strain>
    </source>
</reference>
<dbReference type="CDD" id="cd15457">
    <property type="entry name" value="NADAR"/>
    <property type="match status" value="1"/>
</dbReference>
<name>A0A521E1D9_9BACL</name>
<dbReference type="Pfam" id="PF08719">
    <property type="entry name" value="NADAR"/>
    <property type="match status" value="1"/>
</dbReference>
<dbReference type="NCBIfam" id="TIGR02464">
    <property type="entry name" value="ribofla_fusion"/>
    <property type="match status" value="1"/>
</dbReference>
<dbReference type="InterPro" id="IPR037238">
    <property type="entry name" value="YbiA-like_sf"/>
</dbReference>
<evidence type="ECO:0000313" key="5">
    <source>
        <dbReference type="Proteomes" id="UP000315636"/>
    </source>
</evidence>
<dbReference type="Proteomes" id="UP000315636">
    <property type="component" value="Unassembled WGS sequence"/>
</dbReference>
<dbReference type="InterPro" id="IPR012816">
    <property type="entry name" value="NADAR"/>
</dbReference>
<dbReference type="Gene3D" id="1.10.357.40">
    <property type="entry name" value="YbiA-like"/>
    <property type="match status" value="1"/>
</dbReference>
<accession>A0A521E1D9</accession>
<dbReference type="RefSeq" id="WP_142505923.1">
    <property type="nucleotide sequence ID" value="NZ_FXTI01000007.1"/>
</dbReference>
<evidence type="ECO:0000259" key="3">
    <source>
        <dbReference type="Pfam" id="PF08719"/>
    </source>
</evidence>
<protein>
    <recommendedName>
        <fullName evidence="3">NADAR domain-containing protein</fullName>
    </recommendedName>
</protein>
<feature type="domain" description="NADAR" evidence="3">
    <location>
        <begin position="8"/>
        <end position="145"/>
    </location>
</feature>
<comment type="catalytic activity">
    <reaction evidence="1">
        <text>5-amino-6-(5-phospho-D-ribosylamino)uracil + H2O = 5,6-diaminouracil + D-ribose 5-phosphate</text>
        <dbReference type="Rhea" id="RHEA:55020"/>
        <dbReference type="ChEBI" id="CHEBI:15377"/>
        <dbReference type="ChEBI" id="CHEBI:46252"/>
        <dbReference type="ChEBI" id="CHEBI:58453"/>
        <dbReference type="ChEBI" id="CHEBI:78346"/>
    </reaction>
</comment>
<keyword evidence="5" id="KW-1185">Reference proteome</keyword>
<dbReference type="OrthoDB" id="67297at2"/>
<evidence type="ECO:0000313" key="4">
    <source>
        <dbReference type="EMBL" id="SMO77702.1"/>
    </source>
</evidence>
<proteinExistence type="predicted"/>
<comment type="catalytic activity">
    <reaction evidence="2">
        <text>2,5-diamino-6-hydroxy-4-(5-phosphoribosylamino)-pyrimidine + H2O = 2,5,6-triamino-4-hydroxypyrimidine + D-ribose 5-phosphate</text>
        <dbReference type="Rhea" id="RHEA:23436"/>
        <dbReference type="ChEBI" id="CHEBI:15377"/>
        <dbReference type="ChEBI" id="CHEBI:58614"/>
        <dbReference type="ChEBI" id="CHEBI:78346"/>
        <dbReference type="ChEBI" id="CHEBI:137796"/>
    </reaction>
</comment>
<gene>
    <name evidence="4" type="ORF">SAMN06264849_107116</name>
</gene>